<dbReference type="EMBL" id="CABPSB010000029">
    <property type="protein sequence ID" value="VVE54295.1"/>
    <property type="molecule type" value="Genomic_DNA"/>
</dbReference>
<name>A0A5E4Z120_9BURK</name>
<dbReference type="OrthoDB" id="8550178at2"/>
<evidence type="ECO:0000313" key="1">
    <source>
        <dbReference type="EMBL" id="VVE54295.1"/>
    </source>
</evidence>
<evidence type="ECO:0000313" key="2">
    <source>
        <dbReference type="Proteomes" id="UP000406256"/>
    </source>
</evidence>
<dbReference type="Pfam" id="PF11185">
    <property type="entry name" value="DUF2971"/>
    <property type="match status" value="1"/>
</dbReference>
<gene>
    <name evidence="1" type="ORF">PAN31108_04922</name>
</gene>
<reference evidence="1 2" key="1">
    <citation type="submission" date="2019-08" db="EMBL/GenBank/DDBJ databases">
        <authorList>
            <person name="Peeters C."/>
        </authorList>
    </citation>
    <scope>NUCLEOTIDE SEQUENCE [LARGE SCALE GENOMIC DNA]</scope>
    <source>
        <strain evidence="1 2">LMG 31108</strain>
    </source>
</reference>
<dbReference type="AlphaFoldDB" id="A0A5E4Z120"/>
<organism evidence="1 2">
    <name type="scientific">Pandoraea anhela</name>
    <dbReference type="NCBI Taxonomy" id="2508295"/>
    <lineage>
        <taxon>Bacteria</taxon>
        <taxon>Pseudomonadati</taxon>
        <taxon>Pseudomonadota</taxon>
        <taxon>Betaproteobacteria</taxon>
        <taxon>Burkholderiales</taxon>
        <taxon>Burkholderiaceae</taxon>
        <taxon>Pandoraea</taxon>
    </lineage>
</organism>
<accession>A0A5E4Z120</accession>
<dbReference type="RefSeq" id="WP_150671377.1">
    <property type="nucleotide sequence ID" value="NZ_CABPSB010000029.1"/>
</dbReference>
<keyword evidence="2" id="KW-1185">Reference proteome</keyword>
<evidence type="ECO:0008006" key="3">
    <source>
        <dbReference type="Google" id="ProtNLM"/>
    </source>
</evidence>
<dbReference type="Proteomes" id="UP000406256">
    <property type="component" value="Unassembled WGS sequence"/>
</dbReference>
<proteinExistence type="predicted"/>
<dbReference type="InterPro" id="IPR021352">
    <property type="entry name" value="DUF2971"/>
</dbReference>
<protein>
    <recommendedName>
        <fullName evidence="3">DUF2971 domain-containing protein</fullName>
    </recommendedName>
</protein>
<sequence length="325" mass="36745">MLNSSSMQNLISALHKPLYSDIDVRKHLPQKRPLLAHYTSVDNLRNIVVGEELWLSNPLSMNDYEELYFGLHHGLQAIRAHKDLTQACEALGCYNEFTSALDACSHRFDSEHALDTYVACFSEHDPIRDADGRLSMWRGYGGNGSGAAIVIDTAQLNMTELSPFLIAPVEYLSTEARLAWINLRLDLFTTTLQQLQINKNNAGLAAAMLFQRLLQASLFSKHHGFAEEQEWRVVYFPDRDRESILKSMFSYWIGPGGVQPKLKFRLVPLTGITAPDFGLERLVHSIILGPIHNALSRRATLRMLELERPSLANRLRVSSTPFRPT</sequence>